<feature type="domain" description="HTH tetR-type" evidence="3">
    <location>
        <begin position="7"/>
        <end position="66"/>
    </location>
</feature>
<dbReference type="Gene3D" id="1.10.357.10">
    <property type="entry name" value="Tetracycline Repressor, domain 2"/>
    <property type="match status" value="1"/>
</dbReference>
<evidence type="ECO:0000256" key="2">
    <source>
        <dbReference type="PROSITE-ProRule" id="PRU00335"/>
    </source>
</evidence>
<dbReference type="InterPro" id="IPR036271">
    <property type="entry name" value="Tet_transcr_reg_TetR-rel_C_sf"/>
</dbReference>
<dbReference type="EMBL" id="BMDI01000001">
    <property type="protein sequence ID" value="GGI18170.1"/>
    <property type="molecule type" value="Genomic_DNA"/>
</dbReference>
<dbReference type="InterPro" id="IPR001647">
    <property type="entry name" value="HTH_TetR"/>
</dbReference>
<reference evidence="5" key="1">
    <citation type="journal article" date="2019" name="Int. J. Syst. Evol. Microbiol.">
        <title>The Global Catalogue of Microorganisms (GCM) 10K type strain sequencing project: providing services to taxonomists for standard genome sequencing and annotation.</title>
        <authorList>
            <consortium name="The Broad Institute Genomics Platform"/>
            <consortium name="The Broad Institute Genome Sequencing Center for Infectious Disease"/>
            <person name="Wu L."/>
            <person name="Ma J."/>
        </authorList>
    </citation>
    <scope>NUCLEOTIDE SEQUENCE [LARGE SCALE GENOMIC DNA]</scope>
    <source>
        <strain evidence="5">CCM 2767</strain>
    </source>
</reference>
<dbReference type="RefSeq" id="WP_188380400.1">
    <property type="nucleotide sequence ID" value="NZ_BMDI01000001.1"/>
</dbReference>
<dbReference type="Pfam" id="PF00440">
    <property type="entry name" value="TetR_N"/>
    <property type="match status" value="1"/>
</dbReference>
<evidence type="ECO:0000259" key="3">
    <source>
        <dbReference type="PROSITE" id="PS50977"/>
    </source>
</evidence>
<dbReference type="Proteomes" id="UP000642180">
    <property type="component" value="Unassembled WGS sequence"/>
</dbReference>
<organism evidence="4 5">
    <name type="scientific">Oxalicibacterium faecigallinarum</name>
    <dbReference type="NCBI Taxonomy" id="573741"/>
    <lineage>
        <taxon>Bacteria</taxon>
        <taxon>Pseudomonadati</taxon>
        <taxon>Pseudomonadota</taxon>
        <taxon>Betaproteobacteria</taxon>
        <taxon>Burkholderiales</taxon>
        <taxon>Oxalobacteraceae</taxon>
        <taxon>Oxalicibacterium</taxon>
    </lineage>
</organism>
<keyword evidence="5" id="KW-1185">Reference proteome</keyword>
<dbReference type="PANTHER" id="PTHR30055:SF223">
    <property type="entry name" value="HTH-TYPE TRANSCRIPTIONAL REGULATOR UIDR"/>
    <property type="match status" value="1"/>
</dbReference>
<dbReference type="PANTHER" id="PTHR30055">
    <property type="entry name" value="HTH-TYPE TRANSCRIPTIONAL REGULATOR RUTR"/>
    <property type="match status" value="1"/>
</dbReference>
<name>A0A8J3F0Q5_9BURK</name>
<accession>A0A8J3F0Q5</accession>
<comment type="caution">
    <text evidence="4">The sequence shown here is derived from an EMBL/GenBank/DDBJ whole genome shotgun (WGS) entry which is preliminary data.</text>
</comment>
<evidence type="ECO:0000313" key="4">
    <source>
        <dbReference type="EMBL" id="GGI18170.1"/>
    </source>
</evidence>
<dbReference type="PROSITE" id="PS50977">
    <property type="entry name" value="HTH_TETR_2"/>
    <property type="match status" value="1"/>
</dbReference>
<dbReference type="InterPro" id="IPR050109">
    <property type="entry name" value="HTH-type_TetR-like_transc_reg"/>
</dbReference>
<dbReference type="Pfam" id="PF21597">
    <property type="entry name" value="TetR_C_43"/>
    <property type="match status" value="1"/>
</dbReference>
<dbReference type="GO" id="GO:0003700">
    <property type="term" value="F:DNA-binding transcription factor activity"/>
    <property type="evidence" value="ECO:0007669"/>
    <property type="project" value="TreeGrafter"/>
</dbReference>
<dbReference type="PRINTS" id="PR00455">
    <property type="entry name" value="HTHTETR"/>
</dbReference>
<gene>
    <name evidence="4" type="ORF">GCM10008066_12660</name>
</gene>
<protein>
    <recommendedName>
        <fullName evidence="3">HTH tetR-type domain-containing protein</fullName>
    </recommendedName>
</protein>
<dbReference type="InterPro" id="IPR049445">
    <property type="entry name" value="TetR_SbtR-like_C"/>
</dbReference>
<dbReference type="AlphaFoldDB" id="A0A8J3F0Q5"/>
<dbReference type="GO" id="GO:0000976">
    <property type="term" value="F:transcription cis-regulatory region binding"/>
    <property type="evidence" value="ECO:0007669"/>
    <property type="project" value="TreeGrafter"/>
</dbReference>
<keyword evidence="1 2" id="KW-0238">DNA-binding</keyword>
<dbReference type="InterPro" id="IPR009057">
    <property type="entry name" value="Homeodomain-like_sf"/>
</dbReference>
<dbReference type="SUPFAM" id="SSF46689">
    <property type="entry name" value="Homeodomain-like"/>
    <property type="match status" value="1"/>
</dbReference>
<feature type="DNA-binding region" description="H-T-H motif" evidence="2">
    <location>
        <begin position="29"/>
        <end position="48"/>
    </location>
</feature>
<evidence type="ECO:0000256" key="1">
    <source>
        <dbReference type="ARBA" id="ARBA00023125"/>
    </source>
</evidence>
<sequence length="179" mass="19881">MKRSDALINREALLRAAFDVFAERGFDVPLEDIAAAANVSRTTLYRNFKDKQALGIAIFESNLVELEAIAAELRDKPDGLTTLLKMLAEGCARSAGLADVLCGNPSWEPQLQAMRDRVTKLMQPLLVAAKRHKQVRSDLSADDLDLMLDLFGTSNRGTQAERMDHAQRVLDLLYKGIRP</sequence>
<proteinExistence type="predicted"/>
<evidence type="ECO:0000313" key="5">
    <source>
        <dbReference type="Proteomes" id="UP000642180"/>
    </source>
</evidence>
<dbReference type="SUPFAM" id="SSF48498">
    <property type="entry name" value="Tetracyclin repressor-like, C-terminal domain"/>
    <property type="match status" value="1"/>
</dbReference>